<gene>
    <name evidence="2" type="ORF">SVUK_LOCUS18705</name>
</gene>
<proteinExistence type="predicted"/>
<evidence type="ECO:0000313" key="3">
    <source>
        <dbReference type="Proteomes" id="UP000270094"/>
    </source>
</evidence>
<sequence>MEATQRYYACGGRPHSIEGPQSSGKQVVVLLGPSRWANHKDRELLQSDSVKNDFSPLSSRVTNLLFQLLAESHFGSKEASVVDLRMSRTLGDFHAHRQCSLFHEDGVVMQTREEKSPKAGDPIASRATGS</sequence>
<dbReference type="EMBL" id="UYYB01124775">
    <property type="protein sequence ID" value="VDM83707.1"/>
    <property type="molecule type" value="Genomic_DNA"/>
</dbReference>
<accession>A0A3P7K5J8</accession>
<name>A0A3P7K5J8_STRVU</name>
<organism evidence="2 3">
    <name type="scientific">Strongylus vulgaris</name>
    <name type="common">Blood worm</name>
    <dbReference type="NCBI Taxonomy" id="40348"/>
    <lineage>
        <taxon>Eukaryota</taxon>
        <taxon>Metazoa</taxon>
        <taxon>Ecdysozoa</taxon>
        <taxon>Nematoda</taxon>
        <taxon>Chromadorea</taxon>
        <taxon>Rhabditida</taxon>
        <taxon>Rhabditina</taxon>
        <taxon>Rhabditomorpha</taxon>
        <taxon>Strongyloidea</taxon>
        <taxon>Strongylidae</taxon>
        <taxon>Strongylus</taxon>
    </lineage>
</organism>
<dbReference type="Proteomes" id="UP000270094">
    <property type="component" value="Unassembled WGS sequence"/>
</dbReference>
<reference evidence="2 3" key="1">
    <citation type="submission" date="2018-11" db="EMBL/GenBank/DDBJ databases">
        <authorList>
            <consortium name="Pathogen Informatics"/>
        </authorList>
    </citation>
    <scope>NUCLEOTIDE SEQUENCE [LARGE SCALE GENOMIC DNA]</scope>
</reference>
<evidence type="ECO:0000256" key="1">
    <source>
        <dbReference type="SAM" id="MobiDB-lite"/>
    </source>
</evidence>
<feature type="compositionally biased region" description="Basic and acidic residues" evidence="1">
    <location>
        <begin position="108"/>
        <end position="118"/>
    </location>
</feature>
<feature type="region of interest" description="Disordered" evidence="1">
    <location>
        <begin position="108"/>
        <end position="130"/>
    </location>
</feature>
<protein>
    <submittedName>
        <fullName evidence="2">Uncharacterized protein</fullName>
    </submittedName>
</protein>
<keyword evidence="3" id="KW-1185">Reference proteome</keyword>
<dbReference type="AlphaFoldDB" id="A0A3P7K5J8"/>
<evidence type="ECO:0000313" key="2">
    <source>
        <dbReference type="EMBL" id="VDM83707.1"/>
    </source>
</evidence>